<sequence length="82" mass="9681">MTPFYRTTLTNVTWNRGWINYTIQDFDTENITIEIQTRINGGAWKQLYKEDLEKIFNFTSSTSYNYLENEVSDGDILEIVIS</sequence>
<dbReference type="EMBL" id="LAZR01049220">
    <property type="protein sequence ID" value="KKK90153.1"/>
    <property type="molecule type" value="Genomic_DNA"/>
</dbReference>
<reference evidence="1" key="1">
    <citation type="journal article" date="2015" name="Nature">
        <title>Complex archaea that bridge the gap between prokaryotes and eukaryotes.</title>
        <authorList>
            <person name="Spang A."/>
            <person name="Saw J.H."/>
            <person name="Jorgensen S.L."/>
            <person name="Zaremba-Niedzwiedzka K."/>
            <person name="Martijn J."/>
            <person name="Lind A.E."/>
            <person name="van Eijk R."/>
            <person name="Schleper C."/>
            <person name="Guy L."/>
            <person name="Ettema T.J."/>
        </authorList>
    </citation>
    <scope>NUCLEOTIDE SEQUENCE</scope>
</reference>
<name>A0A0F8Z8S5_9ZZZZ</name>
<feature type="non-terminal residue" evidence="1">
    <location>
        <position position="82"/>
    </location>
</feature>
<protein>
    <submittedName>
        <fullName evidence="1">Uncharacterized protein</fullName>
    </submittedName>
</protein>
<organism evidence="1">
    <name type="scientific">marine sediment metagenome</name>
    <dbReference type="NCBI Taxonomy" id="412755"/>
    <lineage>
        <taxon>unclassified sequences</taxon>
        <taxon>metagenomes</taxon>
        <taxon>ecological metagenomes</taxon>
    </lineage>
</organism>
<accession>A0A0F8Z8S5</accession>
<evidence type="ECO:0000313" key="1">
    <source>
        <dbReference type="EMBL" id="KKK90153.1"/>
    </source>
</evidence>
<proteinExistence type="predicted"/>
<dbReference type="AlphaFoldDB" id="A0A0F8Z8S5"/>
<gene>
    <name evidence="1" type="ORF">LCGC14_2725930</name>
</gene>
<comment type="caution">
    <text evidence="1">The sequence shown here is derived from an EMBL/GenBank/DDBJ whole genome shotgun (WGS) entry which is preliminary data.</text>
</comment>